<keyword evidence="4" id="KW-1185">Reference proteome</keyword>
<protein>
    <submittedName>
        <fullName evidence="3">Uncharacterized protein</fullName>
    </submittedName>
</protein>
<sequence length="81" mass="9081">MYVSCIKIEWCERKVFVIAGGLIQFILPIVLKVLYYIDAEDSSYAFYEDDLSNDQEQDDTLDKVPMTGSGPTSGTACCIPF</sequence>
<feature type="region of interest" description="Disordered" evidence="1">
    <location>
        <begin position="55"/>
        <end position="74"/>
    </location>
</feature>
<proteinExistence type="predicted"/>
<dbReference type="AlphaFoldDB" id="A0A6G1EFY8"/>
<reference evidence="3 4" key="1">
    <citation type="submission" date="2019-11" db="EMBL/GenBank/DDBJ databases">
        <title>Whole genome sequence of Oryza granulata.</title>
        <authorList>
            <person name="Li W."/>
        </authorList>
    </citation>
    <scope>NUCLEOTIDE SEQUENCE [LARGE SCALE GENOMIC DNA]</scope>
    <source>
        <strain evidence="4">cv. Menghai</strain>
        <tissue evidence="3">Leaf</tissue>
    </source>
</reference>
<gene>
    <name evidence="3" type="ORF">E2562_006698</name>
</gene>
<dbReference type="Proteomes" id="UP000479710">
    <property type="component" value="Unassembled WGS sequence"/>
</dbReference>
<keyword evidence="2" id="KW-0472">Membrane</keyword>
<keyword evidence="2" id="KW-0812">Transmembrane</keyword>
<comment type="caution">
    <text evidence="3">The sequence shown here is derived from an EMBL/GenBank/DDBJ whole genome shotgun (WGS) entry which is preliminary data.</text>
</comment>
<evidence type="ECO:0000313" key="4">
    <source>
        <dbReference type="Proteomes" id="UP000479710"/>
    </source>
</evidence>
<keyword evidence="2" id="KW-1133">Transmembrane helix</keyword>
<evidence type="ECO:0000313" key="3">
    <source>
        <dbReference type="EMBL" id="KAF0923730.1"/>
    </source>
</evidence>
<organism evidence="3 4">
    <name type="scientific">Oryza meyeriana var. granulata</name>
    <dbReference type="NCBI Taxonomy" id="110450"/>
    <lineage>
        <taxon>Eukaryota</taxon>
        <taxon>Viridiplantae</taxon>
        <taxon>Streptophyta</taxon>
        <taxon>Embryophyta</taxon>
        <taxon>Tracheophyta</taxon>
        <taxon>Spermatophyta</taxon>
        <taxon>Magnoliopsida</taxon>
        <taxon>Liliopsida</taxon>
        <taxon>Poales</taxon>
        <taxon>Poaceae</taxon>
        <taxon>BOP clade</taxon>
        <taxon>Oryzoideae</taxon>
        <taxon>Oryzeae</taxon>
        <taxon>Oryzinae</taxon>
        <taxon>Oryza</taxon>
        <taxon>Oryza meyeriana</taxon>
    </lineage>
</organism>
<dbReference type="EMBL" id="SPHZ02000003">
    <property type="protein sequence ID" value="KAF0923730.1"/>
    <property type="molecule type" value="Genomic_DNA"/>
</dbReference>
<feature type="transmembrane region" description="Helical" evidence="2">
    <location>
        <begin position="15"/>
        <end position="37"/>
    </location>
</feature>
<name>A0A6G1EFY8_9ORYZ</name>
<evidence type="ECO:0000256" key="1">
    <source>
        <dbReference type="SAM" id="MobiDB-lite"/>
    </source>
</evidence>
<evidence type="ECO:0000256" key="2">
    <source>
        <dbReference type="SAM" id="Phobius"/>
    </source>
</evidence>
<accession>A0A6G1EFY8</accession>